<protein>
    <recommendedName>
        <fullName evidence="1">Superoxide dismutase copper/zinc binding domain-containing protein</fullName>
    </recommendedName>
</protein>
<dbReference type="Ensembl" id="ENSSFOT00015051667.1">
    <property type="protein sequence ID" value="ENSSFOP00015058740.1"/>
    <property type="gene ID" value="ENSSFOG00015008456.2"/>
</dbReference>
<dbReference type="Proteomes" id="UP000694397">
    <property type="component" value="Chromosome 24"/>
</dbReference>
<dbReference type="InterPro" id="IPR036423">
    <property type="entry name" value="SOD-like_Cu/Zn_dom_sf"/>
</dbReference>
<dbReference type="PANTHER" id="PTHR20910:SF1">
    <property type="entry name" value="SUPEROXIDE DISMUTASE COPPER_ZINC BINDING DOMAIN-CONTAINING PROTEIN"/>
    <property type="match status" value="1"/>
</dbReference>
<feature type="domain" description="Superoxide dismutase copper/zinc binding" evidence="1">
    <location>
        <begin position="20"/>
        <end position="142"/>
    </location>
</feature>
<dbReference type="GeneTree" id="ENSGT00530000064791"/>
<dbReference type="Gene3D" id="2.60.40.200">
    <property type="entry name" value="Superoxide dismutase, copper/zinc binding domain"/>
    <property type="match status" value="1"/>
</dbReference>
<dbReference type="PANTHER" id="PTHR20910">
    <property type="entry name" value="AGAP001623-PA"/>
    <property type="match status" value="1"/>
</dbReference>
<organism evidence="2 3">
    <name type="scientific">Scleropages formosus</name>
    <name type="common">Asian bonytongue</name>
    <name type="synonym">Osteoglossum formosum</name>
    <dbReference type="NCBI Taxonomy" id="113540"/>
    <lineage>
        <taxon>Eukaryota</taxon>
        <taxon>Metazoa</taxon>
        <taxon>Chordata</taxon>
        <taxon>Craniata</taxon>
        <taxon>Vertebrata</taxon>
        <taxon>Euteleostomi</taxon>
        <taxon>Actinopterygii</taxon>
        <taxon>Neopterygii</taxon>
        <taxon>Teleostei</taxon>
        <taxon>Osteoglossocephala</taxon>
        <taxon>Osteoglossomorpha</taxon>
        <taxon>Osteoglossiformes</taxon>
        <taxon>Osteoglossidae</taxon>
        <taxon>Scleropages</taxon>
    </lineage>
</organism>
<dbReference type="InterPro" id="IPR001424">
    <property type="entry name" value="SOD_Cu_Zn_dom"/>
</dbReference>
<evidence type="ECO:0000313" key="3">
    <source>
        <dbReference type="Proteomes" id="UP000694397"/>
    </source>
</evidence>
<name>A0A8C9U2H8_SCLFO</name>
<dbReference type="GO" id="GO:0006801">
    <property type="term" value="P:superoxide metabolic process"/>
    <property type="evidence" value="ECO:0007669"/>
    <property type="project" value="InterPro"/>
</dbReference>
<accession>A0A8C9U2H8</accession>
<dbReference type="SUPFAM" id="SSF49329">
    <property type="entry name" value="Cu,Zn superoxide dismutase-like"/>
    <property type="match status" value="1"/>
</dbReference>
<dbReference type="Pfam" id="PF00080">
    <property type="entry name" value="Sod_Cu"/>
    <property type="match status" value="1"/>
</dbReference>
<sequence>MEKKVVSALIDMKGAKGKSRGQIQFLQGPVGQTSINVSLSNLDSKASSFHVHILPIKASGDPCSDENIMGHFNPLAVSQSTSPAPGTGTVDQYEIGDITGKFGLLTNLTQVQKQYIDNNMPLSGPNSIVGRSLVIHYLNDLLCSSAVPLLLNENQPHLKYGN</sequence>
<dbReference type="GO" id="GO:0046872">
    <property type="term" value="F:metal ion binding"/>
    <property type="evidence" value="ECO:0007669"/>
    <property type="project" value="InterPro"/>
</dbReference>
<reference evidence="2" key="2">
    <citation type="submission" date="2025-08" db="UniProtKB">
        <authorList>
            <consortium name="Ensembl"/>
        </authorList>
    </citation>
    <scope>IDENTIFICATION</scope>
</reference>
<dbReference type="AlphaFoldDB" id="A0A8C9U2H8"/>
<dbReference type="InterPro" id="IPR053257">
    <property type="entry name" value="Cu-only_SOD"/>
</dbReference>
<reference evidence="2" key="3">
    <citation type="submission" date="2025-09" db="UniProtKB">
        <authorList>
            <consortium name="Ensembl"/>
        </authorList>
    </citation>
    <scope>IDENTIFICATION</scope>
</reference>
<proteinExistence type="predicted"/>
<keyword evidence="3" id="KW-1185">Reference proteome</keyword>
<reference evidence="2 3" key="1">
    <citation type="submission" date="2019-04" db="EMBL/GenBank/DDBJ databases">
        <authorList>
            <consortium name="Wellcome Sanger Institute Data Sharing"/>
        </authorList>
    </citation>
    <scope>NUCLEOTIDE SEQUENCE [LARGE SCALE GENOMIC DNA]</scope>
</reference>
<evidence type="ECO:0000259" key="1">
    <source>
        <dbReference type="Pfam" id="PF00080"/>
    </source>
</evidence>
<evidence type="ECO:0000313" key="2">
    <source>
        <dbReference type="Ensembl" id="ENSSFOP00015058740.1"/>
    </source>
</evidence>